<dbReference type="CDD" id="cd00303">
    <property type="entry name" value="retropepsin_like"/>
    <property type="match status" value="1"/>
</dbReference>
<dbReference type="EMBL" id="ODYU01011804">
    <property type="protein sequence ID" value="SOQ57759.1"/>
    <property type="molecule type" value="Genomic_DNA"/>
</dbReference>
<gene>
    <name evidence="1" type="ORF">SFRICE_036823</name>
</gene>
<dbReference type="Gene3D" id="2.40.70.10">
    <property type="entry name" value="Acid Proteases"/>
    <property type="match status" value="1"/>
</dbReference>
<reference evidence="1" key="1">
    <citation type="submission" date="2016-07" db="EMBL/GenBank/DDBJ databases">
        <authorList>
            <person name="Bretaudeau A."/>
        </authorList>
    </citation>
    <scope>NUCLEOTIDE SEQUENCE</scope>
    <source>
        <strain evidence="1">Rice</strain>
        <tissue evidence="1">Whole body</tissue>
    </source>
</reference>
<dbReference type="InterPro" id="IPR005312">
    <property type="entry name" value="DUF1759"/>
</dbReference>
<dbReference type="InterPro" id="IPR043502">
    <property type="entry name" value="DNA/RNA_pol_sf"/>
</dbReference>
<dbReference type="AlphaFoldDB" id="A0A2H1WXG3"/>
<dbReference type="InterPro" id="IPR021109">
    <property type="entry name" value="Peptidase_aspartic_dom_sf"/>
</dbReference>
<dbReference type="PANTHER" id="PTHR47331">
    <property type="entry name" value="PHD-TYPE DOMAIN-CONTAINING PROTEIN"/>
    <property type="match status" value="1"/>
</dbReference>
<accession>A0A2H1WXG3</accession>
<organism evidence="1">
    <name type="scientific">Spodoptera frugiperda</name>
    <name type="common">Fall armyworm</name>
    <dbReference type="NCBI Taxonomy" id="7108"/>
    <lineage>
        <taxon>Eukaryota</taxon>
        <taxon>Metazoa</taxon>
        <taxon>Ecdysozoa</taxon>
        <taxon>Arthropoda</taxon>
        <taxon>Hexapoda</taxon>
        <taxon>Insecta</taxon>
        <taxon>Pterygota</taxon>
        <taxon>Neoptera</taxon>
        <taxon>Endopterygota</taxon>
        <taxon>Lepidoptera</taxon>
        <taxon>Glossata</taxon>
        <taxon>Ditrysia</taxon>
        <taxon>Noctuoidea</taxon>
        <taxon>Noctuidae</taxon>
        <taxon>Amphipyrinae</taxon>
        <taxon>Spodoptera</taxon>
    </lineage>
</organism>
<proteinExistence type="predicted"/>
<dbReference type="InterPro" id="IPR008042">
    <property type="entry name" value="Retrotrans_Pao"/>
</dbReference>
<dbReference type="GO" id="GO:0071897">
    <property type="term" value="P:DNA biosynthetic process"/>
    <property type="evidence" value="ECO:0007669"/>
    <property type="project" value="UniProtKB-ARBA"/>
</dbReference>
<protein>
    <submittedName>
        <fullName evidence="1">SFRICE_036823</fullName>
    </submittedName>
</protein>
<evidence type="ECO:0000313" key="1">
    <source>
        <dbReference type="EMBL" id="SOQ57759.1"/>
    </source>
</evidence>
<dbReference type="PANTHER" id="PTHR47331:SF1">
    <property type="entry name" value="GAG-LIKE PROTEIN"/>
    <property type="match status" value="1"/>
</dbReference>
<sequence>MADKLVKRRSSMKAKLTTFSAYLNVLKSCDNLSNLQIIELETRFDKFNALYTEFDELQTEIEVSSDKPDEAYATRDQFEQQYYSLVALARSLLPGTDGKSQHRDSTGSEATVLGGTKTNFVRLPRIDLPHFDGSYQNWLEYRDTFISLIHDSSCIDNINKFHYLRASLKGKAAEVIKNIDFKADHYKLAWDLLCERYDNSRLLIDKHLQALFEVAPVTSESSVVLRRLIDTTSKNIRALKSLNEPTEHWDTIIIYMMSVKLDATTSRYWEEYRNTLSAKHNTLLHMERTEPAPIQNPMPSTSESIALSANSAANIEPCTRSFVLLSTAMVTAVSGSGERCAARILLDNGSTANFITDKLCNKLRLSKDDTRSTITGVGNQTSTSAQSCNLTIESINGDYSVNIDCLILPEITNVLPSSPINLKDITIPRGLQLADPSFNIPSAIDILVGVDVFWSVILGNHIKLGKNQPTLCESKLGWLVSGTGSHARSSHVCNLAKTKPSTDLSIFWELDSVPEKHSLSLEERACEESFYNNTKRKDDGRFVVTIPLKSDPSVLGDSYGIAKRRFLSLEKRFERDHKFKSMYLDFMSEYESLGHMTVNSSSKPDAEVNYYLPHHGVMRESSVTTRLRTVFDASAKTTTGVSFNDLQFVGPTVQDDLFSILLRFRQHKFVVSADIEKMYRAIEINPVQRSLQQILFRKTPTETLKSYTLNTVTYGTASAPYLATKCLVSLADTTSNPAVKRAIQHDFYVDDFLSGADTILSAQELCRETISILASAKFNLRKWQANNSEVLKDLDASERAYGACVYIRSVTSSGTVTVRLLASKSRVAPVKPTTIPRLELCGALLGSRLCTKVKDSLTLPVHRVQYWCDSTIVLGWLSTSSQQLKPFVRNRVNEIQESSSGGRWRYVPSMDNPADLISRGLKADLISDSALWWSGPQFLTNNEDTWPIQPNKPVKQDLPEILTTLFV</sequence>
<dbReference type="Pfam" id="PF05380">
    <property type="entry name" value="Peptidase_A17"/>
    <property type="match status" value="1"/>
</dbReference>
<dbReference type="Pfam" id="PF03564">
    <property type="entry name" value="DUF1759"/>
    <property type="match status" value="1"/>
</dbReference>
<name>A0A2H1WXG3_SPOFR</name>
<dbReference type="SUPFAM" id="SSF56672">
    <property type="entry name" value="DNA/RNA polymerases"/>
    <property type="match status" value="1"/>
</dbReference>